<comment type="subcellular location">
    <subcellularLocation>
        <location evidence="1">Cytoplasm</location>
        <location evidence="1">Cytoskeleton</location>
        <location evidence="1">Cilium axoneme</location>
    </subcellularLocation>
</comment>
<sequence>YVILFYRYTGHCPTLKFRVGKRYGACTEEIMKELIEKKILKTGPYRPSSGKETLAPIQRDKDVKRDWKQDSCIYKAPPYILGYTGYIPGYSSRYGLTFMKAVEEGAVEWRELQSKLKTRRDAMRAHNERMDPRNLLSRVRTDNVEVEIDHGHDDRGRRQYFECLAAPTHFYRFYSSMQIPKILTNALALCSSRVVRESNASIRFARPLEIKQRGRCDRKRRLTSASIRTDNQVSAESPPIVGYTGHIPGAKGEVALSKGYAQAAKKGLELLHKERQMRQESTMSNADAVHRVLETAYLDETGHTRP</sequence>
<evidence type="ECO:0000256" key="5">
    <source>
        <dbReference type="ARBA" id="ARBA00035661"/>
    </source>
</evidence>
<evidence type="ECO:0000256" key="4">
    <source>
        <dbReference type="ARBA" id="ARBA00023273"/>
    </source>
</evidence>
<evidence type="ECO:0000313" key="8">
    <source>
        <dbReference type="RefSeq" id="XP_011495013.1"/>
    </source>
</evidence>
<dbReference type="KEGG" id="csol:105359940"/>
<gene>
    <name evidence="8" type="primary">LOC105359940</name>
</gene>
<evidence type="ECO:0000256" key="1">
    <source>
        <dbReference type="ARBA" id="ARBA00004430"/>
    </source>
</evidence>
<reference evidence="8" key="1">
    <citation type="submission" date="2025-08" db="UniProtKB">
        <authorList>
            <consortium name="RefSeq"/>
        </authorList>
    </citation>
    <scope>IDENTIFICATION</scope>
</reference>
<evidence type="ECO:0000259" key="6">
    <source>
        <dbReference type="Pfam" id="PF10629"/>
    </source>
</evidence>
<dbReference type="GO" id="GO:0015630">
    <property type="term" value="C:microtubule cytoskeleton"/>
    <property type="evidence" value="ECO:0007669"/>
    <property type="project" value="UniProtKB-ARBA"/>
</dbReference>
<feature type="domain" description="Ciliary microtubule inner protein 2A-C-like" evidence="6">
    <location>
        <begin position="8"/>
        <end position="33"/>
    </location>
</feature>
<evidence type="ECO:0000256" key="2">
    <source>
        <dbReference type="ARBA" id="ARBA00022490"/>
    </source>
</evidence>
<protein>
    <submittedName>
        <fullName evidence="8">Uncharacterized protein LOC105359940</fullName>
    </submittedName>
</protein>
<dbReference type="CTD" id="37465"/>
<organism evidence="7 8">
    <name type="scientific">Ceratosolen solmsi marchali</name>
    <dbReference type="NCBI Taxonomy" id="326594"/>
    <lineage>
        <taxon>Eukaryota</taxon>
        <taxon>Metazoa</taxon>
        <taxon>Ecdysozoa</taxon>
        <taxon>Arthropoda</taxon>
        <taxon>Hexapoda</taxon>
        <taxon>Insecta</taxon>
        <taxon>Pterygota</taxon>
        <taxon>Neoptera</taxon>
        <taxon>Endopterygota</taxon>
        <taxon>Hymenoptera</taxon>
        <taxon>Apocrita</taxon>
        <taxon>Proctotrupomorpha</taxon>
        <taxon>Chalcidoidea</taxon>
        <taxon>Agaonidae</taxon>
        <taxon>Agaoninae</taxon>
        <taxon>Ceratosolen</taxon>
    </lineage>
</organism>
<feature type="non-terminal residue" evidence="8">
    <location>
        <position position="1"/>
    </location>
</feature>
<dbReference type="PANTHER" id="PTHR22146:SF17">
    <property type="entry name" value="PROTEIN FAM166B-LIKE PROTEIN"/>
    <property type="match status" value="1"/>
</dbReference>
<evidence type="ECO:0000313" key="7">
    <source>
        <dbReference type="Proteomes" id="UP000695007"/>
    </source>
</evidence>
<comment type="similarity">
    <text evidence="5">Belongs to the CIMIP2 family.</text>
</comment>
<dbReference type="Pfam" id="PF10629">
    <property type="entry name" value="CMI2B-like"/>
    <property type="match status" value="1"/>
</dbReference>
<dbReference type="PANTHER" id="PTHR22146">
    <property type="entry name" value="CAT EYE SYNDROME CRITICAL REGION PROTEIN 6"/>
    <property type="match status" value="1"/>
</dbReference>
<dbReference type="Proteomes" id="UP000695007">
    <property type="component" value="Unplaced"/>
</dbReference>
<keyword evidence="2" id="KW-0963">Cytoplasm</keyword>
<evidence type="ECO:0000256" key="3">
    <source>
        <dbReference type="ARBA" id="ARBA00023212"/>
    </source>
</evidence>
<dbReference type="AlphaFoldDB" id="A0AAJ6YCC3"/>
<dbReference type="InterPro" id="IPR018902">
    <property type="entry name" value="CMI2A-C-like_dom"/>
</dbReference>
<dbReference type="GeneID" id="105359940"/>
<keyword evidence="4" id="KW-0966">Cell projection</keyword>
<keyword evidence="3" id="KW-0206">Cytoskeleton</keyword>
<accession>A0AAJ6YCC3</accession>
<name>A0AAJ6YCC3_9HYME</name>
<dbReference type="GO" id="GO:0005930">
    <property type="term" value="C:axoneme"/>
    <property type="evidence" value="ECO:0007669"/>
    <property type="project" value="UniProtKB-SubCell"/>
</dbReference>
<keyword evidence="7" id="KW-1185">Reference proteome</keyword>
<dbReference type="RefSeq" id="XP_011495013.1">
    <property type="nucleotide sequence ID" value="XM_011496711.1"/>
</dbReference>
<proteinExistence type="inferred from homology"/>